<accession>A0ABY5S7W0</accession>
<dbReference type="Proteomes" id="UP001057877">
    <property type="component" value="Chromosome"/>
</dbReference>
<dbReference type="PANTHER" id="PTHR37850">
    <property type="entry name" value="STRU PROTEIN"/>
    <property type="match status" value="1"/>
</dbReference>
<dbReference type="EMBL" id="CP091430">
    <property type="protein sequence ID" value="UVI28635.1"/>
    <property type="molecule type" value="Genomic_DNA"/>
</dbReference>
<sequence>MDAKRIGIVGTGFIARGLILALAEHADLKVSKVLTRRKLHECPNFPGQEKLTNDVDDLIEHSDLIVECSGDVIHGTEVIHKLLTASLPVVTMNAEFHVTTGSYFVNKGFVTEAEGDQPGCLAILKENAVSMGFKPLVYGNVKGFLNHTPEWNDMKYWAKKHGISLRMVTAFTDGTKIEIEQALVANGLNADIAEVGLLGIPSNDINTGALVLADKAKVNGYPISDYLLIPRSPASVFIVAEHHENQREALKYFKLGDGPYYTLTSSFHLCHLEIIKTIRRVFSGGGILLNNGVLPAVGVASIAKRTLNPGDKIEDGIGSFDVRGKACHIRNHIGHVPIGLLKNAVVKRRIAPGQLIHFDDIEIPESLALTAWIEIERSVRLQSRT</sequence>
<feature type="domain" description="Aspartate/homoserine dehydrogenase NAD-binding" evidence="1">
    <location>
        <begin position="10"/>
        <end position="95"/>
    </location>
</feature>
<dbReference type="InterPro" id="IPR005106">
    <property type="entry name" value="Asp/hSer_DH_NAD-bd"/>
</dbReference>
<dbReference type="SUPFAM" id="SSF51735">
    <property type="entry name" value="NAD(P)-binding Rossmann-fold domains"/>
    <property type="match status" value="1"/>
</dbReference>
<dbReference type="RefSeq" id="WP_258384723.1">
    <property type="nucleotide sequence ID" value="NZ_CP091430.1"/>
</dbReference>
<dbReference type="Pfam" id="PF03447">
    <property type="entry name" value="NAD_binding_3"/>
    <property type="match status" value="1"/>
</dbReference>
<dbReference type="Pfam" id="PF21135">
    <property type="entry name" value="DRL_cat"/>
    <property type="match status" value="1"/>
</dbReference>
<dbReference type="InterPro" id="IPR036291">
    <property type="entry name" value="NAD(P)-bd_dom_sf"/>
</dbReference>
<keyword evidence="4" id="KW-1185">Reference proteome</keyword>
<reference evidence="3" key="1">
    <citation type="submission" date="2022-01" db="EMBL/GenBank/DDBJ databases">
        <title>Paenibacillus spongiae sp. nov., isolated from marine sponge.</title>
        <authorList>
            <person name="Li Z."/>
            <person name="Zhang M."/>
        </authorList>
    </citation>
    <scope>NUCLEOTIDE SEQUENCE</scope>
    <source>
        <strain evidence="3">PHS-Z3</strain>
    </source>
</reference>
<evidence type="ECO:0000259" key="2">
    <source>
        <dbReference type="Pfam" id="PF21135"/>
    </source>
</evidence>
<evidence type="ECO:0000313" key="3">
    <source>
        <dbReference type="EMBL" id="UVI28635.1"/>
    </source>
</evidence>
<dbReference type="InterPro" id="IPR048423">
    <property type="entry name" value="DRL_cat"/>
</dbReference>
<protein>
    <submittedName>
        <fullName evidence="3">NAD(P)-dependent oxidoreductase</fullName>
    </submittedName>
</protein>
<dbReference type="Gene3D" id="3.40.50.720">
    <property type="entry name" value="NAD(P)-binding Rossmann-like Domain"/>
    <property type="match status" value="1"/>
</dbReference>
<dbReference type="CDD" id="cd11616">
    <property type="entry name" value="SAF_DH_OX_like"/>
    <property type="match status" value="1"/>
</dbReference>
<feature type="domain" description="Oxidoreductase DRL-like catalytic" evidence="2">
    <location>
        <begin position="115"/>
        <end position="274"/>
    </location>
</feature>
<name>A0ABY5S7W0_9BACL</name>
<evidence type="ECO:0000313" key="4">
    <source>
        <dbReference type="Proteomes" id="UP001057877"/>
    </source>
</evidence>
<proteinExistence type="predicted"/>
<organism evidence="3 4">
    <name type="scientific">Paenibacillus spongiae</name>
    <dbReference type="NCBI Taxonomy" id="2909671"/>
    <lineage>
        <taxon>Bacteria</taxon>
        <taxon>Bacillati</taxon>
        <taxon>Bacillota</taxon>
        <taxon>Bacilli</taxon>
        <taxon>Bacillales</taxon>
        <taxon>Paenibacillaceae</taxon>
        <taxon>Paenibacillus</taxon>
    </lineage>
</organism>
<dbReference type="PANTHER" id="PTHR37850:SF1">
    <property type="entry name" value="SAF DOMAIN PROTEIN"/>
    <property type="match status" value="1"/>
</dbReference>
<evidence type="ECO:0000259" key="1">
    <source>
        <dbReference type="Pfam" id="PF03447"/>
    </source>
</evidence>
<gene>
    <name evidence="3" type="ORF">L1F29_24765</name>
</gene>